<dbReference type="PANTHER" id="PTHR31589">
    <property type="entry name" value="PROTEIN, PUTATIVE (DUF239)-RELATED-RELATED"/>
    <property type="match status" value="1"/>
</dbReference>
<dbReference type="Pfam" id="PF03080">
    <property type="entry name" value="Neprosin"/>
    <property type="match status" value="1"/>
</dbReference>
<dbReference type="InterPro" id="IPR053168">
    <property type="entry name" value="Glutamic_endopeptidase"/>
</dbReference>
<dbReference type="AlphaFoldDB" id="A0A0V0HAQ5"/>
<dbReference type="PANTHER" id="PTHR31589:SF139">
    <property type="entry name" value="NEPROSIN DOMAIN-CONTAINING PROTEIN"/>
    <property type="match status" value="1"/>
</dbReference>
<dbReference type="PROSITE" id="PS52045">
    <property type="entry name" value="NEPROSIN_PEP_CD"/>
    <property type="match status" value="1"/>
</dbReference>
<organism evidence="2">
    <name type="scientific">Solanum chacoense</name>
    <name type="common">Chaco potato</name>
    <dbReference type="NCBI Taxonomy" id="4108"/>
    <lineage>
        <taxon>Eukaryota</taxon>
        <taxon>Viridiplantae</taxon>
        <taxon>Streptophyta</taxon>
        <taxon>Embryophyta</taxon>
        <taxon>Tracheophyta</taxon>
        <taxon>Spermatophyta</taxon>
        <taxon>Magnoliopsida</taxon>
        <taxon>eudicotyledons</taxon>
        <taxon>Gunneridae</taxon>
        <taxon>Pentapetalae</taxon>
        <taxon>asterids</taxon>
        <taxon>lamiids</taxon>
        <taxon>Solanales</taxon>
        <taxon>Solanaceae</taxon>
        <taxon>Solanoideae</taxon>
        <taxon>Solaneae</taxon>
        <taxon>Solanum</taxon>
    </lineage>
</organism>
<dbReference type="InterPro" id="IPR004314">
    <property type="entry name" value="Neprosin"/>
</dbReference>
<reference evidence="2" key="1">
    <citation type="submission" date="2015-12" db="EMBL/GenBank/DDBJ databases">
        <title>Gene expression during late stages of embryo sac development: a critical building block for successful pollen-pistil interactions.</title>
        <authorList>
            <person name="Liu Y."/>
            <person name="Joly V."/>
            <person name="Sabar M."/>
            <person name="Matton D.P."/>
        </authorList>
    </citation>
    <scope>NUCLEOTIDE SEQUENCE</scope>
</reference>
<accession>A0A0V0HAQ5</accession>
<evidence type="ECO:0000259" key="1">
    <source>
        <dbReference type="PROSITE" id="PS52045"/>
    </source>
</evidence>
<evidence type="ECO:0000313" key="2">
    <source>
        <dbReference type="EMBL" id="JAP17522.1"/>
    </source>
</evidence>
<feature type="domain" description="Neprosin PEP catalytic" evidence="1">
    <location>
        <begin position="1"/>
        <end position="99"/>
    </location>
</feature>
<sequence>MSIYAPKVQNNQWSASVVKLQNGRDQIQAGWRVDPILYGDTRARFFVLFKSGTTQCFNTRCKGFIIVNGQIPLDHIFPHVSKDGNIFEERFYIQKDLIN</sequence>
<protein>
    <submittedName>
        <fullName evidence="2">Putative ovule protein</fullName>
    </submittedName>
</protein>
<name>A0A0V0HAQ5_SOLCH</name>
<proteinExistence type="predicted"/>
<dbReference type="EMBL" id="GEDG01022420">
    <property type="protein sequence ID" value="JAP17522.1"/>
    <property type="molecule type" value="Transcribed_RNA"/>
</dbReference>